<sequence length="122" mass="13394">MLWGVLAFCGATLCPVMVAAILSSQCGLPHMPLGFTPALTNYRPLCSSYQVLPAGYRQWLTWASTRESSQEVPKPTHLEVDFRPQQSATQLAPQAALPKGLYWGETTLWGKTLTQQLISQSA</sequence>
<proteinExistence type="predicted"/>
<dbReference type="Proteomes" id="UP000585614">
    <property type="component" value="Unassembled WGS sequence"/>
</dbReference>
<accession>A0A7J7W7Z7</accession>
<keyword evidence="1" id="KW-0732">Signal</keyword>
<dbReference type="EMBL" id="JACAGC010000011">
    <property type="protein sequence ID" value="KAF6333348.1"/>
    <property type="molecule type" value="Genomic_DNA"/>
</dbReference>
<feature type="chain" id="PRO_5029829111" evidence="1">
    <location>
        <begin position="20"/>
        <end position="122"/>
    </location>
</feature>
<comment type="caution">
    <text evidence="2">The sequence shown here is derived from an EMBL/GenBank/DDBJ whole genome shotgun (WGS) entry which is preliminary data.</text>
</comment>
<evidence type="ECO:0000313" key="2">
    <source>
        <dbReference type="EMBL" id="KAF6333348.1"/>
    </source>
</evidence>
<dbReference type="AlphaFoldDB" id="A0A7J7W7Z7"/>
<organism evidence="2 3">
    <name type="scientific">Rhinolophus ferrumequinum</name>
    <name type="common">Greater horseshoe bat</name>
    <dbReference type="NCBI Taxonomy" id="59479"/>
    <lineage>
        <taxon>Eukaryota</taxon>
        <taxon>Metazoa</taxon>
        <taxon>Chordata</taxon>
        <taxon>Craniata</taxon>
        <taxon>Vertebrata</taxon>
        <taxon>Euteleostomi</taxon>
        <taxon>Mammalia</taxon>
        <taxon>Eutheria</taxon>
        <taxon>Laurasiatheria</taxon>
        <taxon>Chiroptera</taxon>
        <taxon>Yinpterochiroptera</taxon>
        <taxon>Rhinolophoidea</taxon>
        <taxon>Rhinolophidae</taxon>
        <taxon>Rhinolophinae</taxon>
        <taxon>Rhinolophus</taxon>
    </lineage>
</organism>
<name>A0A7J7W7Z7_RHIFE</name>
<reference evidence="2 3" key="1">
    <citation type="journal article" date="2020" name="Nature">
        <title>Six reference-quality genomes reveal evolution of bat adaptations.</title>
        <authorList>
            <person name="Jebb D."/>
            <person name="Huang Z."/>
            <person name="Pippel M."/>
            <person name="Hughes G.M."/>
            <person name="Lavrichenko K."/>
            <person name="Devanna P."/>
            <person name="Winkler S."/>
            <person name="Jermiin L.S."/>
            <person name="Skirmuntt E.C."/>
            <person name="Katzourakis A."/>
            <person name="Burkitt-Gray L."/>
            <person name="Ray D.A."/>
            <person name="Sullivan K.A.M."/>
            <person name="Roscito J.G."/>
            <person name="Kirilenko B.M."/>
            <person name="Davalos L.M."/>
            <person name="Corthals A.P."/>
            <person name="Power M.L."/>
            <person name="Jones G."/>
            <person name="Ransome R.D."/>
            <person name="Dechmann D.K.N."/>
            <person name="Locatelli A.G."/>
            <person name="Puechmaille S.J."/>
            <person name="Fedrigo O."/>
            <person name="Jarvis E.D."/>
            <person name="Hiller M."/>
            <person name="Vernes S.C."/>
            <person name="Myers E.W."/>
            <person name="Teeling E.C."/>
        </authorList>
    </citation>
    <scope>NUCLEOTIDE SEQUENCE [LARGE SCALE GENOMIC DNA]</scope>
    <source>
        <strain evidence="2">MRhiFer1</strain>
        <tissue evidence="2">Lung</tissue>
    </source>
</reference>
<feature type="signal peptide" evidence="1">
    <location>
        <begin position="1"/>
        <end position="19"/>
    </location>
</feature>
<evidence type="ECO:0000313" key="3">
    <source>
        <dbReference type="Proteomes" id="UP000585614"/>
    </source>
</evidence>
<evidence type="ECO:0000256" key="1">
    <source>
        <dbReference type="SAM" id="SignalP"/>
    </source>
</evidence>
<gene>
    <name evidence="2" type="ORF">mRhiFer1_008120</name>
</gene>
<protein>
    <submittedName>
        <fullName evidence="2">Uncharacterized protein</fullName>
    </submittedName>
</protein>